<dbReference type="InterPro" id="IPR007492">
    <property type="entry name" value="LytTR_DNA-bd_dom"/>
</dbReference>
<dbReference type="Gene3D" id="3.40.50.2300">
    <property type="match status" value="1"/>
</dbReference>
<proteinExistence type="predicted"/>
<sequence length="250" mass="29044">MLKAIIVDDEQHCVDRITKLLKKYNSLIQLDYTVNTVSKAKQYLEKEEPDIVFLDVQIYEETGFDLLRQLSKINFEIIFTTAYESYAVEAFKFSALDYLLKPIDEEDFDRAIEKIKNKTSLTELSKKMETLFHNLKEVNTSNTKKIALPTLEGLTLVYIHDIIRCQSDTSYVHLYLKRNKKITVAKTLKYFEGLLEAHGFFRTHHSHLINLSMVEKYVKGKGGYVLMQDGSSVEIAVRRKEQFLKQLSGI</sequence>
<keyword evidence="1" id="KW-0597">Phosphoprotein</keyword>
<dbReference type="PROSITE" id="PS50110">
    <property type="entry name" value="RESPONSE_REGULATORY"/>
    <property type="match status" value="1"/>
</dbReference>
<evidence type="ECO:0000259" key="2">
    <source>
        <dbReference type="PROSITE" id="PS50110"/>
    </source>
</evidence>
<dbReference type="Pfam" id="PF04397">
    <property type="entry name" value="LytTR"/>
    <property type="match status" value="1"/>
</dbReference>
<dbReference type="SMART" id="SM00448">
    <property type="entry name" value="REC"/>
    <property type="match status" value="1"/>
</dbReference>
<dbReference type="EMBL" id="RBIQ01000014">
    <property type="protein sequence ID" value="RKR06491.1"/>
    <property type="molecule type" value="Genomic_DNA"/>
</dbReference>
<dbReference type="OrthoDB" id="2168082at2"/>
<accession>A0A495DRY4</accession>
<evidence type="ECO:0000259" key="3">
    <source>
        <dbReference type="PROSITE" id="PS50930"/>
    </source>
</evidence>
<feature type="modified residue" description="4-aspartylphosphate" evidence="1">
    <location>
        <position position="55"/>
    </location>
</feature>
<gene>
    <name evidence="4" type="ORF">CLV91_3346</name>
</gene>
<dbReference type="InterPro" id="IPR011006">
    <property type="entry name" value="CheY-like_superfamily"/>
</dbReference>
<dbReference type="GO" id="GO:0003677">
    <property type="term" value="F:DNA binding"/>
    <property type="evidence" value="ECO:0007669"/>
    <property type="project" value="InterPro"/>
</dbReference>
<evidence type="ECO:0000256" key="1">
    <source>
        <dbReference type="PROSITE-ProRule" id="PRU00169"/>
    </source>
</evidence>
<reference evidence="4 5" key="1">
    <citation type="submission" date="2018-10" db="EMBL/GenBank/DDBJ databases">
        <title>Genomic Encyclopedia of Archaeal and Bacterial Type Strains, Phase II (KMG-II): from individual species to whole genera.</title>
        <authorList>
            <person name="Goeker M."/>
        </authorList>
    </citation>
    <scope>NUCLEOTIDE SEQUENCE [LARGE SCALE GENOMIC DNA]</scope>
    <source>
        <strain evidence="4 5">DSM 25230</strain>
    </source>
</reference>
<dbReference type="Proteomes" id="UP000269412">
    <property type="component" value="Unassembled WGS sequence"/>
</dbReference>
<dbReference type="AlphaFoldDB" id="A0A495DRY4"/>
<dbReference type="PROSITE" id="PS50930">
    <property type="entry name" value="HTH_LYTTR"/>
    <property type="match status" value="1"/>
</dbReference>
<dbReference type="SUPFAM" id="SSF52172">
    <property type="entry name" value="CheY-like"/>
    <property type="match status" value="1"/>
</dbReference>
<protein>
    <submittedName>
        <fullName evidence="4">LytTR family two component transcriptional regulator</fullName>
    </submittedName>
</protein>
<feature type="domain" description="Response regulatory" evidence="2">
    <location>
        <begin position="3"/>
        <end position="116"/>
    </location>
</feature>
<comment type="caution">
    <text evidence="4">The sequence shown here is derived from an EMBL/GenBank/DDBJ whole genome shotgun (WGS) entry which is preliminary data.</text>
</comment>
<organism evidence="4 5">
    <name type="scientific">Maribacter vaceletii</name>
    <dbReference type="NCBI Taxonomy" id="1206816"/>
    <lineage>
        <taxon>Bacteria</taxon>
        <taxon>Pseudomonadati</taxon>
        <taxon>Bacteroidota</taxon>
        <taxon>Flavobacteriia</taxon>
        <taxon>Flavobacteriales</taxon>
        <taxon>Flavobacteriaceae</taxon>
        <taxon>Maribacter</taxon>
    </lineage>
</organism>
<keyword evidence="5" id="KW-1185">Reference proteome</keyword>
<dbReference type="SMART" id="SM00850">
    <property type="entry name" value="LytTR"/>
    <property type="match status" value="1"/>
</dbReference>
<feature type="domain" description="HTH LytTR-type" evidence="3">
    <location>
        <begin position="146"/>
        <end position="250"/>
    </location>
</feature>
<dbReference type="PANTHER" id="PTHR37299">
    <property type="entry name" value="TRANSCRIPTIONAL REGULATOR-RELATED"/>
    <property type="match status" value="1"/>
</dbReference>
<dbReference type="InterPro" id="IPR046947">
    <property type="entry name" value="LytR-like"/>
</dbReference>
<dbReference type="RefSeq" id="WP_121069327.1">
    <property type="nucleotide sequence ID" value="NZ_RBIQ01000014.1"/>
</dbReference>
<dbReference type="Pfam" id="PF00072">
    <property type="entry name" value="Response_reg"/>
    <property type="match status" value="1"/>
</dbReference>
<dbReference type="GO" id="GO:0000156">
    <property type="term" value="F:phosphorelay response regulator activity"/>
    <property type="evidence" value="ECO:0007669"/>
    <property type="project" value="InterPro"/>
</dbReference>
<name>A0A495DRY4_9FLAO</name>
<evidence type="ECO:0000313" key="4">
    <source>
        <dbReference type="EMBL" id="RKR06491.1"/>
    </source>
</evidence>
<evidence type="ECO:0000313" key="5">
    <source>
        <dbReference type="Proteomes" id="UP000269412"/>
    </source>
</evidence>
<dbReference type="Gene3D" id="2.40.50.1020">
    <property type="entry name" value="LytTr DNA-binding domain"/>
    <property type="match status" value="1"/>
</dbReference>
<dbReference type="PANTHER" id="PTHR37299:SF1">
    <property type="entry name" value="STAGE 0 SPORULATION PROTEIN A HOMOLOG"/>
    <property type="match status" value="1"/>
</dbReference>
<dbReference type="InterPro" id="IPR001789">
    <property type="entry name" value="Sig_transdc_resp-reg_receiver"/>
</dbReference>